<comment type="subcellular location">
    <subcellularLocation>
        <location evidence="6">Nucleus outer membrane</location>
        <topology evidence="6">Single-pass membrane protein</topology>
    </subcellularLocation>
</comment>
<dbReference type="PANTHER" id="PTHR12265">
    <property type="entry name" value="TRANSMEMBRANE PROTEIN 53"/>
    <property type="match status" value="1"/>
</dbReference>
<name>A0A2R6XEN0_MARPO</name>
<sequence>MSTDLHTIGDPKILGFGVPTTRNESQKEILVVEKRGRRRRGFRQFPLAWTGLQRRENSGLLVRPVVLAHASTCARETFRKCDVPGECVDCDLPRLGWCGFVSALMMAAASAARLPGVMAAAAALATAATSTDFPHKMHPKTPSTMFYTSNPPTLSSSAPCSVSSCVNIPHGLANTCYAASLPSAPEVSYAAGPLSSTCPNHRVLSHLLPFNFSQSSRVPPPSLCSTYRLPREELHKHFSGQTVSFLPSSAQYFPSSPQFNSGHSFPLFDLSTHVAALFAAASSPVPKVGAWNAMHTWHTPTPGSFSPVNGTAVNSKPAVTVVLLGWLGSQQKHLKKYAEWYNARGIHAVTFTVPMADILSFTMGGKAEAHVDELASHLAMWLDEERGDKHLIFHTFSNTGWLTYGVLLEKLLSRGSELVEKIKGCVVDSAPSADPDPQVWASGFSAALLKKRSVAAHGVVANGGEMVAEKPQPHIAEAALLLMLEKFFALFLQIPAINQRLTQVVNILSQQQPHCPQLYIYSTADKVIPAKSIESFIEKQRQAGRVVRACNLHSSPHVDHFRSFPDIYGRQVSSFLQECTPE</sequence>
<dbReference type="EMBL" id="KZ772691">
    <property type="protein sequence ID" value="PTQ44557.1"/>
    <property type="molecule type" value="Genomic_DNA"/>
</dbReference>
<dbReference type="Pfam" id="PF05705">
    <property type="entry name" value="DUF829"/>
    <property type="match status" value="1"/>
</dbReference>
<evidence type="ECO:0000256" key="4">
    <source>
        <dbReference type="ARBA" id="ARBA00023136"/>
    </source>
</evidence>
<gene>
    <name evidence="7" type="ORF">MARPO_0019s0001</name>
</gene>
<protein>
    <recommendedName>
        <fullName evidence="9">Transmembrane protein 53</fullName>
    </recommendedName>
</protein>
<proteinExistence type="inferred from homology"/>
<reference evidence="8" key="1">
    <citation type="journal article" date="2017" name="Cell">
        <title>Insights into land plant evolution garnered from the Marchantia polymorpha genome.</title>
        <authorList>
            <person name="Bowman J.L."/>
            <person name="Kohchi T."/>
            <person name="Yamato K.T."/>
            <person name="Jenkins J."/>
            <person name="Shu S."/>
            <person name="Ishizaki K."/>
            <person name="Yamaoka S."/>
            <person name="Nishihama R."/>
            <person name="Nakamura Y."/>
            <person name="Berger F."/>
            <person name="Adam C."/>
            <person name="Aki S.S."/>
            <person name="Althoff F."/>
            <person name="Araki T."/>
            <person name="Arteaga-Vazquez M.A."/>
            <person name="Balasubrmanian S."/>
            <person name="Barry K."/>
            <person name="Bauer D."/>
            <person name="Boehm C.R."/>
            <person name="Briginshaw L."/>
            <person name="Caballero-Perez J."/>
            <person name="Catarino B."/>
            <person name="Chen F."/>
            <person name="Chiyoda S."/>
            <person name="Chovatia M."/>
            <person name="Davies K.M."/>
            <person name="Delmans M."/>
            <person name="Demura T."/>
            <person name="Dierschke T."/>
            <person name="Dolan L."/>
            <person name="Dorantes-Acosta A.E."/>
            <person name="Eklund D.M."/>
            <person name="Florent S.N."/>
            <person name="Flores-Sandoval E."/>
            <person name="Fujiyama A."/>
            <person name="Fukuzawa H."/>
            <person name="Galik B."/>
            <person name="Grimanelli D."/>
            <person name="Grimwood J."/>
            <person name="Grossniklaus U."/>
            <person name="Hamada T."/>
            <person name="Haseloff J."/>
            <person name="Hetherington A.J."/>
            <person name="Higo A."/>
            <person name="Hirakawa Y."/>
            <person name="Hundley H.N."/>
            <person name="Ikeda Y."/>
            <person name="Inoue K."/>
            <person name="Inoue S.I."/>
            <person name="Ishida S."/>
            <person name="Jia Q."/>
            <person name="Kakita M."/>
            <person name="Kanazawa T."/>
            <person name="Kawai Y."/>
            <person name="Kawashima T."/>
            <person name="Kennedy M."/>
            <person name="Kinose K."/>
            <person name="Kinoshita T."/>
            <person name="Kohara Y."/>
            <person name="Koide E."/>
            <person name="Komatsu K."/>
            <person name="Kopischke S."/>
            <person name="Kubo M."/>
            <person name="Kyozuka J."/>
            <person name="Lagercrantz U."/>
            <person name="Lin S.S."/>
            <person name="Lindquist E."/>
            <person name="Lipzen A.M."/>
            <person name="Lu C.W."/>
            <person name="De Luna E."/>
            <person name="Martienssen R.A."/>
            <person name="Minamino N."/>
            <person name="Mizutani M."/>
            <person name="Mizutani M."/>
            <person name="Mochizuki N."/>
            <person name="Monte I."/>
            <person name="Mosher R."/>
            <person name="Nagasaki H."/>
            <person name="Nakagami H."/>
            <person name="Naramoto S."/>
            <person name="Nishitani K."/>
            <person name="Ohtani M."/>
            <person name="Okamoto T."/>
            <person name="Okumura M."/>
            <person name="Phillips J."/>
            <person name="Pollak B."/>
            <person name="Reinders A."/>
            <person name="Rovekamp M."/>
            <person name="Sano R."/>
            <person name="Sawa S."/>
            <person name="Schmid M.W."/>
            <person name="Shirakawa M."/>
            <person name="Solano R."/>
            <person name="Spunde A."/>
            <person name="Suetsugu N."/>
            <person name="Sugano S."/>
            <person name="Sugiyama A."/>
            <person name="Sun R."/>
            <person name="Suzuki Y."/>
            <person name="Takenaka M."/>
            <person name="Takezawa D."/>
            <person name="Tomogane H."/>
            <person name="Tsuzuki M."/>
            <person name="Ueda T."/>
            <person name="Umeda M."/>
            <person name="Ward J.M."/>
            <person name="Watanabe Y."/>
            <person name="Yazaki K."/>
            <person name="Yokoyama R."/>
            <person name="Yoshitake Y."/>
            <person name="Yotsui I."/>
            <person name="Zachgo S."/>
            <person name="Schmutz J."/>
        </authorList>
    </citation>
    <scope>NUCLEOTIDE SEQUENCE [LARGE SCALE GENOMIC DNA]</scope>
    <source>
        <strain evidence="8">Tak-1</strain>
    </source>
</reference>
<evidence type="ECO:0008006" key="9">
    <source>
        <dbReference type="Google" id="ProtNLM"/>
    </source>
</evidence>
<dbReference type="InterPro" id="IPR029058">
    <property type="entry name" value="AB_hydrolase_fold"/>
</dbReference>
<evidence type="ECO:0000313" key="8">
    <source>
        <dbReference type="Proteomes" id="UP000244005"/>
    </source>
</evidence>
<dbReference type="Proteomes" id="UP000244005">
    <property type="component" value="Unassembled WGS sequence"/>
</dbReference>
<dbReference type="InterPro" id="IPR008547">
    <property type="entry name" value="DUF829_TMEM53"/>
</dbReference>
<evidence type="ECO:0000256" key="3">
    <source>
        <dbReference type="ARBA" id="ARBA00022989"/>
    </source>
</evidence>
<keyword evidence="3" id="KW-1133">Transmembrane helix</keyword>
<evidence type="ECO:0000256" key="6">
    <source>
        <dbReference type="ARBA" id="ARBA00034303"/>
    </source>
</evidence>
<dbReference type="Gene3D" id="3.40.50.1820">
    <property type="entry name" value="alpha/beta hydrolase"/>
    <property type="match status" value="1"/>
</dbReference>
<keyword evidence="5" id="KW-0539">Nucleus</keyword>
<keyword evidence="4" id="KW-0472">Membrane</keyword>
<dbReference type="GO" id="GO:0005640">
    <property type="term" value="C:nuclear outer membrane"/>
    <property type="evidence" value="ECO:0007669"/>
    <property type="project" value="UniProtKB-SubCell"/>
</dbReference>
<organism evidence="7 8">
    <name type="scientific">Marchantia polymorpha</name>
    <name type="common">Common liverwort</name>
    <name type="synonym">Marchantia aquatica</name>
    <dbReference type="NCBI Taxonomy" id="3197"/>
    <lineage>
        <taxon>Eukaryota</taxon>
        <taxon>Viridiplantae</taxon>
        <taxon>Streptophyta</taxon>
        <taxon>Embryophyta</taxon>
        <taxon>Marchantiophyta</taxon>
        <taxon>Marchantiopsida</taxon>
        <taxon>Marchantiidae</taxon>
        <taxon>Marchantiales</taxon>
        <taxon>Marchantiaceae</taxon>
        <taxon>Marchantia</taxon>
    </lineage>
</organism>
<dbReference type="OrthoDB" id="77878at2759"/>
<keyword evidence="8" id="KW-1185">Reference proteome</keyword>
<dbReference type="AlphaFoldDB" id="A0A2R6XEN0"/>
<evidence type="ECO:0000256" key="2">
    <source>
        <dbReference type="ARBA" id="ARBA00022692"/>
    </source>
</evidence>
<keyword evidence="2" id="KW-0812">Transmembrane</keyword>
<evidence type="ECO:0000256" key="1">
    <source>
        <dbReference type="ARBA" id="ARBA00007387"/>
    </source>
</evidence>
<comment type="similarity">
    <text evidence="1">Belongs to the TMEM53 family.</text>
</comment>
<accession>A0A2R6XEN0</accession>
<evidence type="ECO:0000313" key="7">
    <source>
        <dbReference type="EMBL" id="PTQ44557.1"/>
    </source>
</evidence>
<dbReference type="SUPFAM" id="SSF53474">
    <property type="entry name" value="alpha/beta-Hydrolases"/>
    <property type="match status" value="1"/>
</dbReference>
<dbReference type="PANTHER" id="PTHR12265:SF30">
    <property type="entry name" value="TRANSMEMBRANE PROTEIN 53"/>
    <property type="match status" value="1"/>
</dbReference>
<evidence type="ECO:0000256" key="5">
    <source>
        <dbReference type="ARBA" id="ARBA00023242"/>
    </source>
</evidence>